<gene>
    <name evidence="2" type="ORF">NRB20_58310</name>
</gene>
<organism evidence="2 3">
    <name type="scientific">Nocardia macrotermitis</name>
    <dbReference type="NCBI Taxonomy" id="2585198"/>
    <lineage>
        <taxon>Bacteria</taxon>
        <taxon>Bacillati</taxon>
        <taxon>Actinomycetota</taxon>
        <taxon>Actinomycetes</taxon>
        <taxon>Mycobacteriales</taxon>
        <taxon>Nocardiaceae</taxon>
        <taxon>Nocardia</taxon>
    </lineage>
</organism>
<keyword evidence="3" id="KW-1185">Reference proteome</keyword>
<dbReference type="RefSeq" id="WP_319945517.1">
    <property type="nucleotide sequence ID" value="NZ_WEGK01000014.1"/>
</dbReference>
<accession>A0A7K0DAS4</accession>
<protein>
    <recommendedName>
        <fullName evidence="1">Polymerase nucleotidyl transferase domain-containing protein</fullName>
    </recommendedName>
</protein>
<dbReference type="Pfam" id="PF01909">
    <property type="entry name" value="NTP_transf_2"/>
    <property type="match status" value="1"/>
</dbReference>
<dbReference type="AlphaFoldDB" id="A0A7K0DAS4"/>
<dbReference type="EMBL" id="WEGK01000014">
    <property type="protein sequence ID" value="MQY22709.1"/>
    <property type="molecule type" value="Genomic_DNA"/>
</dbReference>
<dbReference type="GO" id="GO:0016779">
    <property type="term" value="F:nucleotidyltransferase activity"/>
    <property type="evidence" value="ECO:0007669"/>
    <property type="project" value="InterPro"/>
</dbReference>
<evidence type="ECO:0000259" key="1">
    <source>
        <dbReference type="Pfam" id="PF01909"/>
    </source>
</evidence>
<proteinExistence type="predicted"/>
<dbReference type="SUPFAM" id="SSF81301">
    <property type="entry name" value="Nucleotidyltransferase"/>
    <property type="match status" value="1"/>
</dbReference>
<feature type="domain" description="Polymerase nucleotidyl transferase" evidence="1">
    <location>
        <begin position="36"/>
        <end position="68"/>
    </location>
</feature>
<sequence>MPRADRLADPPAVPAELRSYLTELVRRSDAVCGSRLVSVFAVGSIALGDYRHGRSDVDVNVVVEPSLPDRAVRELADSLTDLPCPAAGLELVLYDADFAARPAGVAGFRLNLNTGPLLRYQVSFDSSESPAFWFVIDRAIGFQSGRLLFGRPVREVLAAPARADQLAAVLDSVRDQARDAGHMSDNRVLNGCRAVVFCRTGRWVAKYRAGQVISESEPDFGLIVGSALRSFERPRAEASDLPPDQVREFLNWVREVVEETVGRQCESADDVPDPS</sequence>
<evidence type="ECO:0000313" key="3">
    <source>
        <dbReference type="Proteomes" id="UP000438448"/>
    </source>
</evidence>
<dbReference type="Proteomes" id="UP000438448">
    <property type="component" value="Unassembled WGS sequence"/>
</dbReference>
<dbReference type="InterPro" id="IPR002934">
    <property type="entry name" value="Polymerase_NTP_transf_dom"/>
</dbReference>
<reference evidence="2 3" key="1">
    <citation type="submission" date="2019-10" db="EMBL/GenBank/DDBJ databases">
        <title>Nocardia macrotermitis sp. nov. and Nocardia aurantia sp. nov., isolated from the gut of fungus growing-termite Macrotermes natalensis.</title>
        <authorList>
            <person name="Benndorf R."/>
            <person name="Schwitalla J."/>
            <person name="Martin K."/>
            <person name="De Beer W."/>
            <person name="Kaster A.-K."/>
            <person name="Vollmers J."/>
            <person name="Poulsen M."/>
            <person name="Beemelmanns C."/>
        </authorList>
    </citation>
    <scope>NUCLEOTIDE SEQUENCE [LARGE SCALE GENOMIC DNA]</scope>
    <source>
        <strain evidence="2 3">RB20</strain>
    </source>
</reference>
<evidence type="ECO:0000313" key="2">
    <source>
        <dbReference type="EMBL" id="MQY22709.1"/>
    </source>
</evidence>
<name>A0A7K0DAS4_9NOCA</name>
<comment type="caution">
    <text evidence="2">The sequence shown here is derived from an EMBL/GenBank/DDBJ whole genome shotgun (WGS) entry which is preliminary data.</text>
</comment>
<dbReference type="InterPro" id="IPR043519">
    <property type="entry name" value="NT_sf"/>
</dbReference>